<protein>
    <submittedName>
        <fullName evidence="7">Zinc protease</fullName>
    </submittedName>
</protein>
<dbReference type="Pfam" id="PF05193">
    <property type="entry name" value="Peptidase_M16_C"/>
    <property type="match status" value="2"/>
</dbReference>
<feature type="domain" description="Peptidase M16 C-terminal" evidence="6">
    <location>
        <begin position="702"/>
        <end position="877"/>
    </location>
</feature>
<dbReference type="InterPro" id="IPR050361">
    <property type="entry name" value="MPP/UQCRC_Complex"/>
</dbReference>
<dbReference type="InParanoid" id="A0A420WKL7"/>
<keyword evidence="8" id="KW-1185">Reference proteome</keyword>
<feature type="domain" description="Peptidase M16 N-terminal" evidence="5">
    <location>
        <begin position="551"/>
        <end position="674"/>
    </location>
</feature>
<feature type="domain" description="Peptidase M16 C-terminal" evidence="6">
    <location>
        <begin position="235"/>
        <end position="411"/>
    </location>
</feature>
<dbReference type="GO" id="GO:0046872">
    <property type="term" value="F:metal ion binding"/>
    <property type="evidence" value="ECO:0007669"/>
    <property type="project" value="InterPro"/>
</dbReference>
<keyword evidence="2" id="KW-0482">Metalloprotease</keyword>
<evidence type="ECO:0000256" key="3">
    <source>
        <dbReference type="SAM" id="MobiDB-lite"/>
    </source>
</evidence>
<evidence type="ECO:0000256" key="4">
    <source>
        <dbReference type="SAM" id="SignalP"/>
    </source>
</evidence>
<evidence type="ECO:0000259" key="5">
    <source>
        <dbReference type="Pfam" id="PF00675"/>
    </source>
</evidence>
<dbReference type="Proteomes" id="UP000282211">
    <property type="component" value="Unassembled WGS sequence"/>
</dbReference>
<comment type="similarity">
    <text evidence="1">Belongs to the peptidase M16 family.</text>
</comment>
<organism evidence="7 8">
    <name type="scientific">Litorimonas taeanensis</name>
    <dbReference type="NCBI Taxonomy" id="568099"/>
    <lineage>
        <taxon>Bacteria</taxon>
        <taxon>Pseudomonadati</taxon>
        <taxon>Pseudomonadota</taxon>
        <taxon>Alphaproteobacteria</taxon>
        <taxon>Maricaulales</taxon>
        <taxon>Robiginitomaculaceae</taxon>
    </lineage>
</organism>
<proteinExistence type="inferred from homology"/>
<dbReference type="SUPFAM" id="SSF63411">
    <property type="entry name" value="LuxS/MPP-like metallohydrolase"/>
    <property type="match status" value="4"/>
</dbReference>
<sequence length="971" mass="107052">MTFFNTKPLLASAAMALALTACQAAENKSDTGVTNTESIANMDLPAGVTLIETVQGSDSGEVVIPYSKFRLDNGLTVVLHQDKSDPLVHVDVTYHVGSGREEPGRSGFAHFFEHMQFQGSENVADEEHFKIITEAGGTLNGTTNSDRTNYFETVPSNQLEKMLWLEADRMGFFLDAVTQEKFEVQRETVKNERGQSYDNRPYGLLWERVGEALYPEGHPYSWSTIGYLEDLDRADLNDLKKFFMNWYGPNNAVITIGGDFNTVQTLEWVKTYFGTIPAGPEHDAPVYEEITLDADRYISLEDNVQLPLLYMAWPTVHANHPDEAPLDVLANIMGQGQTSLLYKNLQKPGLAVQASAGHSCREISCSFTMLALANPGRVQKLSDLESTIRESLVEFEGRGVLDDDLTRVKASIVSGLIYGLESVSGKVSQLAAYETFRDNPNGIGDDIARYEGVTKEDVTRVYDKYIKNNPAVIMSIVPKGKPEMIANADTWQRYERTIPDFSGEAEQTWSRPEDPEGLDRSIVPASGPNPTIKVPDTYTFSVGDDIEVLGARNTEVPTTTISLRIKAGQSHETLDKLGLASLTAGLMSEATTERTAEELSNELDKLGSSVSFSAGDTFTTMRIRTLTENLDDTIAIAMEKLLKPKFDPEDFARDKANQIQNIKAGKKEASQTASNLFNIMMYGTDNPTAYSNDGTEASVEAITLEDVKAFYAAHYSPKIASVIAVSDLDKTAMEKALSPLSDWKGPDVASSEIKDFPQLDTGTLYFVDKPNAAQSEIRVGKRALPYDATGEYYRSGLMNYPLGGAFNSRINLNLREDKGYTYGARSFFNGDEKSGWFRASAGVRADSTAASIVEFAKEIQLYQQSGITEDELKFTKSAIGQRDARAYETPSQKLGFLSRMATYDLKPSYIDEQADILANMTKSEIDELAAKHLQLGEMIMVVVGDKAEVYDDVVALGYKVVEIDADGNPIK</sequence>
<feature type="chain" id="PRO_5019241794" evidence="4">
    <location>
        <begin position="25"/>
        <end position="971"/>
    </location>
</feature>
<name>A0A420WKL7_9PROT</name>
<feature type="signal peptide" evidence="4">
    <location>
        <begin position="1"/>
        <end position="24"/>
    </location>
</feature>
<gene>
    <name evidence="7" type="ORF">DES40_0765</name>
</gene>
<dbReference type="PANTHER" id="PTHR11851">
    <property type="entry name" value="METALLOPROTEASE"/>
    <property type="match status" value="1"/>
</dbReference>
<dbReference type="AlphaFoldDB" id="A0A420WKL7"/>
<dbReference type="InterPro" id="IPR011249">
    <property type="entry name" value="Metalloenz_LuxS/M16"/>
</dbReference>
<evidence type="ECO:0000259" key="6">
    <source>
        <dbReference type="Pfam" id="PF05193"/>
    </source>
</evidence>
<feature type="region of interest" description="Disordered" evidence="3">
    <location>
        <begin position="503"/>
        <end position="530"/>
    </location>
</feature>
<reference evidence="7 8" key="1">
    <citation type="submission" date="2018-10" db="EMBL/GenBank/DDBJ databases">
        <title>Genomic Encyclopedia of Type Strains, Phase IV (KMG-IV): sequencing the most valuable type-strain genomes for metagenomic binning, comparative biology and taxonomic classification.</title>
        <authorList>
            <person name="Goeker M."/>
        </authorList>
    </citation>
    <scope>NUCLEOTIDE SEQUENCE [LARGE SCALE GENOMIC DNA]</scope>
    <source>
        <strain evidence="7 8">DSM 22008</strain>
    </source>
</reference>
<dbReference type="Gene3D" id="3.30.830.10">
    <property type="entry name" value="Metalloenzyme, LuxS/M16 peptidase-like"/>
    <property type="match status" value="4"/>
</dbReference>
<comment type="caution">
    <text evidence="7">The sequence shown here is derived from an EMBL/GenBank/DDBJ whole genome shotgun (WGS) entry which is preliminary data.</text>
</comment>
<accession>A0A420WKL7</accession>
<evidence type="ECO:0000256" key="1">
    <source>
        <dbReference type="ARBA" id="ARBA00007261"/>
    </source>
</evidence>
<evidence type="ECO:0000256" key="2">
    <source>
        <dbReference type="ARBA" id="ARBA00023049"/>
    </source>
</evidence>
<evidence type="ECO:0000313" key="7">
    <source>
        <dbReference type="EMBL" id="RKQ71445.1"/>
    </source>
</evidence>
<dbReference type="GO" id="GO:0006508">
    <property type="term" value="P:proteolysis"/>
    <property type="evidence" value="ECO:0007669"/>
    <property type="project" value="UniProtKB-KW"/>
</dbReference>
<dbReference type="Pfam" id="PF00675">
    <property type="entry name" value="Peptidase_M16"/>
    <property type="match status" value="2"/>
</dbReference>
<keyword evidence="7" id="KW-0645">Protease</keyword>
<feature type="domain" description="Peptidase M16 N-terminal" evidence="5">
    <location>
        <begin position="77"/>
        <end position="196"/>
    </location>
</feature>
<dbReference type="InterPro" id="IPR007863">
    <property type="entry name" value="Peptidase_M16_C"/>
</dbReference>
<keyword evidence="4" id="KW-0732">Signal</keyword>
<dbReference type="PROSITE" id="PS51257">
    <property type="entry name" value="PROKAR_LIPOPROTEIN"/>
    <property type="match status" value="1"/>
</dbReference>
<keyword evidence="2" id="KW-0378">Hydrolase</keyword>
<dbReference type="InterPro" id="IPR011765">
    <property type="entry name" value="Pept_M16_N"/>
</dbReference>
<dbReference type="PANTHER" id="PTHR11851:SF49">
    <property type="entry name" value="MITOCHONDRIAL-PROCESSING PEPTIDASE SUBUNIT ALPHA"/>
    <property type="match status" value="1"/>
</dbReference>
<dbReference type="EMBL" id="RBII01000001">
    <property type="protein sequence ID" value="RKQ71445.1"/>
    <property type="molecule type" value="Genomic_DNA"/>
</dbReference>
<evidence type="ECO:0000313" key="8">
    <source>
        <dbReference type="Proteomes" id="UP000282211"/>
    </source>
</evidence>
<dbReference type="GO" id="GO:0008233">
    <property type="term" value="F:peptidase activity"/>
    <property type="evidence" value="ECO:0007669"/>
    <property type="project" value="UniProtKB-KW"/>
</dbReference>